<dbReference type="PROSITE" id="PS00900">
    <property type="entry name" value="RNA_POL_PHAGE_1"/>
    <property type="match status" value="1"/>
</dbReference>
<evidence type="ECO:0000256" key="4">
    <source>
        <dbReference type="ARBA" id="ARBA00022478"/>
    </source>
</evidence>
<comment type="function">
    <text evidence="1">DNA-dependent RNA polymerase catalyzes the transcription of DNA into RNA using the four ribonucleoside triphosphates as substrates.</text>
</comment>
<dbReference type="Gene3D" id="1.10.287.280">
    <property type="match status" value="1"/>
</dbReference>
<evidence type="ECO:0000259" key="9">
    <source>
        <dbReference type="Pfam" id="PF00940"/>
    </source>
</evidence>
<dbReference type="GO" id="GO:0001018">
    <property type="term" value="F:mitochondrial promoter sequence-specific DNA binding"/>
    <property type="evidence" value="ECO:0000318"/>
    <property type="project" value="GO_Central"/>
</dbReference>
<dbReference type="KEGG" id="ssl:SS1G_20042"/>
<name>A0A0K0PT03_SCLS1</name>
<dbReference type="GeneID" id="33195508"/>
<dbReference type="GO" id="GO:0006390">
    <property type="term" value="P:mitochondrial transcription"/>
    <property type="evidence" value="ECO:0000318"/>
    <property type="project" value="GO_Central"/>
</dbReference>
<dbReference type="Gene3D" id="1.10.150.20">
    <property type="entry name" value="5' to 3' exonuclease, C-terminal subdomain"/>
    <property type="match status" value="1"/>
</dbReference>
<dbReference type="RefSeq" id="YP_009389089.1">
    <property type="nucleotide sequence ID" value="NC_035155.1"/>
</dbReference>
<evidence type="ECO:0000256" key="3">
    <source>
        <dbReference type="ARBA" id="ARBA00012418"/>
    </source>
</evidence>
<dbReference type="Pfam" id="PF00940">
    <property type="entry name" value="RNA_pol"/>
    <property type="match status" value="1"/>
</dbReference>
<proteinExistence type="inferred from homology"/>
<evidence type="ECO:0000256" key="2">
    <source>
        <dbReference type="ARBA" id="ARBA00009493"/>
    </source>
</evidence>
<comment type="similarity">
    <text evidence="2">Belongs to the phage and mitochondrial RNA polymerase family.</text>
</comment>
<dbReference type="Gene3D" id="1.10.1320.10">
    <property type="entry name" value="DNA-directed RNA polymerase, N-terminal domain"/>
    <property type="match status" value="1"/>
</dbReference>
<gene>
    <name evidence="10" type="ORF">SS1G_20042</name>
</gene>
<dbReference type="InterPro" id="IPR046950">
    <property type="entry name" value="DNA-dir_Rpol_C_phage-type"/>
</dbReference>
<feature type="domain" description="DNA-directed RNA polymerase C-terminal" evidence="9">
    <location>
        <begin position="282"/>
        <end position="656"/>
    </location>
</feature>
<evidence type="ECO:0000256" key="1">
    <source>
        <dbReference type="ARBA" id="ARBA00004026"/>
    </source>
</evidence>
<protein>
    <recommendedName>
        <fullName evidence="3">DNA-directed RNA polymerase</fullName>
        <ecNumber evidence="3">2.7.7.6</ecNumber>
    </recommendedName>
</protein>
<keyword evidence="6" id="KW-0548">Nucleotidyltransferase</keyword>
<reference evidence="10 11" key="1">
    <citation type="submission" date="2015-07" db="EMBL/GenBank/DDBJ databases">
        <title>The Genome Sequence of Sclerotinia sclerotiorum 1980 mitochondrion.</title>
        <authorList>
            <consortium name="The Broad Institute Genome Sequencing Platform"/>
            <person name="Cuomo C."/>
            <person name="Chen Z."/>
            <person name="Haas B."/>
            <person name="Koehrsen M."/>
            <person name="Young S.K."/>
            <person name="Zeng Q."/>
            <person name="Alvarado L."/>
            <person name="Berlin A."/>
            <person name="Borenstein D."/>
            <person name="Engels R."/>
            <person name="Freedman E."/>
            <person name="Gellesch M."/>
            <person name="Goldberg J."/>
            <person name="Griggs A."/>
            <person name="Gujja S."/>
            <person name="Heiman D."/>
            <person name="Hepburn T."/>
            <person name="Howarth C."/>
            <person name="Jen D."/>
            <person name="Larson L."/>
            <person name="Lewis B."/>
            <person name="Mehta T."/>
            <person name="Park D."/>
            <person name="Pearson M."/>
            <person name="Roberts A."/>
            <person name="Saif S."/>
            <person name="Shea T."/>
            <person name="Shenoy N."/>
            <person name="Sisk P."/>
            <person name="Stolte C."/>
            <person name="Sykes S."/>
            <person name="Walk T."/>
            <person name="White J."/>
            <person name="Yandava C."/>
            <person name="Dickman M.B."/>
            <person name="Kohn L."/>
            <person name="Rollins J."/>
            <person name="Nusbaum C."/>
            <person name="Birren B."/>
        </authorList>
    </citation>
    <scope>NUCLEOTIDE SEQUENCE [LARGE SCALE GENOMIC DNA]</scope>
    <source>
        <strain evidence="11">ATCC 18683 / 1980 / Ss-1</strain>
    </source>
</reference>
<keyword evidence="11" id="KW-1185">Reference proteome</keyword>
<keyword evidence="5" id="KW-0808">Transferase</keyword>
<dbReference type="SUPFAM" id="SSF56672">
    <property type="entry name" value="DNA/RNA polymerases"/>
    <property type="match status" value="1"/>
</dbReference>
<dbReference type="GO" id="GO:0003899">
    <property type="term" value="F:DNA-directed RNA polymerase activity"/>
    <property type="evidence" value="ECO:0000318"/>
    <property type="project" value="GO_Central"/>
</dbReference>
<dbReference type="PANTHER" id="PTHR10102">
    <property type="entry name" value="DNA-DIRECTED RNA POLYMERASE, MITOCHONDRIAL"/>
    <property type="match status" value="1"/>
</dbReference>
<sequence>MVLDGDEYKEDERTKISVTHLSMNIGKLISNAYTSKLYKAYINSLGAGPLVSKKSFRDYLKEFLEIDKQSVFKTSEFCLRLSGKLIDIMCSCNILEVKVITSNDGKSSMAILRLTDEIEKKQNNQNPIAILPINLPMIVSPKKYSKRELGGYLLNNEDNEIYWAINNMMATPFKINKDLLNYLLKYNHLHRLLISSDYIHPLANIKRNKRQEREYQQFLSKVMLEKHILLIANIFSNVPETYIPLRLDQRGRIYPTTAYFHYQASELAKALILFARPDTIKRTNREAIEYLKAYGATCHGNGLNRKFYTIRLEWVENNWDRILDFENNKLFLEADDKYLFLYFCFEMRRLNNFLNNEFMLEFKPNLPIQLDGTCNGFQHLALSSNETSIFDKLNLGSSNKSKDPLDFYSHIVSLKDLLVHWEEYDVKVSTLTKEEEEESPDSQKGKEMIKELEEQIISIKRVQALGINRKTIKPVIMNKPYNATNRTLVSSIKGILAWDHTDEHKVLGDPDNLELDGNKKPRVDYTTWYKIDQGSNNLVNYKDIELLVKNIEEIIHVKYPKIKFLTNYFNEIGKILNKLNLPITWRLPHGLVVSQRYMKEHILKIKPFTYLSNSLSLSITDKIKKDKNKQLLAFRPNLVHYLDAATLTLLYVSLAKPTNQKDTKYIDLLIKRLRTVYINTYSDKGYIHKFDEDIINTITITQGESKCKYSPETRTIYINKKKIVLPDLSEFLNVPNKERVYERLSKSIFLVK</sequence>
<evidence type="ECO:0000313" key="10">
    <source>
        <dbReference type="EMBL" id="AKQ53332.1"/>
    </source>
</evidence>
<organism evidence="10 11">
    <name type="scientific">Sclerotinia sclerotiorum (strain ATCC 18683 / 1980 / Ss-1)</name>
    <name type="common">White mold</name>
    <name type="synonym">Whetzelinia sclerotiorum</name>
    <dbReference type="NCBI Taxonomy" id="665079"/>
    <lineage>
        <taxon>Eukaryota</taxon>
        <taxon>Fungi</taxon>
        <taxon>Dikarya</taxon>
        <taxon>Ascomycota</taxon>
        <taxon>Pezizomycotina</taxon>
        <taxon>Leotiomycetes</taxon>
        <taxon>Helotiales</taxon>
        <taxon>Sclerotiniaceae</taxon>
        <taxon>Sclerotinia</taxon>
    </lineage>
</organism>
<dbReference type="InterPro" id="IPR037159">
    <property type="entry name" value="RNA_POL_N_sf"/>
</dbReference>
<evidence type="ECO:0000256" key="8">
    <source>
        <dbReference type="ARBA" id="ARBA00048552"/>
    </source>
</evidence>
<comment type="catalytic activity">
    <reaction evidence="8">
        <text>RNA(n) + a ribonucleoside 5'-triphosphate = RNA(n+1) + diphosphate</text>
        <dbReference type="Rhea" id="RHEA:21248"/>
        <dbReference type="Rhea" id="RHEA-COMP:14527"/>
        <dbReference type="Rhea" id="RHEA-COMP:17342"/>
        <dbReference type="ChEBI" id="CHEBI:33019"/>
        <dbReference type="ChEBI" id="CHEBI:61557"/>
        <dbReference type="ChEBI" id="CHEBI:140395"/>
        <dbReference type="EC" id="2.7.7.6"/>
    </reaction>
</comment>
<evidence type="ECO:0000256" key="5">
    <source>
        <dbReference type="ARBA" id="ARBA00022679"/>
    </source>
</evidence>
<keyword evidence="7" id="KW-0804">Transcription</keyword>
<dbReference type="InParanoid" id="A0A0K0PT03"/>
<dbReference type="AlphaFoldDB" id="A0A0K0PT03"/>
<keyword evidence="4 10" id="KW-0240">DNA-directed RNA polymerase</keyword>
<dbReference type="InterPro" id="IPR002092">
    <property type="entry name" value="DNA-dir_Rpol_phage-type"/>
</dbReference>
<dbReference type="Proteomes" id="UP000001312">
    <property type="component" value="Mitochondrion MT"/>
</dbReference>
<accession>A0A0K0PT03</accession>
<dbReference type="EC" id="2.7.7.6" evidence="3"/>
<evidence type="ECO:0000256" key="7">
    <source>
        <dbReference type="ARBA" id="ARBA00023163"/>
    </source>
</evidence>
<geneLocation type="mitochondrion" evidence="10"/>
<evidence type="ECO:0000256" key="6">
    <source>
        <dbReference type="ARBA" id="ARBA00022695"/>
    </source>
</evidence>
<evidence type="ECO:0000313" key="11">
    <source>
        <dbReference type="Proteomes" id="UP000001312"/>
    </source>
</evidence>
<dbReference type="GO" id="GO:0034245">
    <property type="term" value="C:mitochondrial DNA-directed RNA polymerase complex"/>
    <property type="evidence" value="ECO:0000318"/>
    <property type="project" value="GO_Central"/>
</dbReference>
<dbReference type="PANTHER" id="PTHR10102:SF0">
    <property type="entry name" value="DNA-DIRECTED RNA POLYMERASE, MITOCHONDRIAL"/>
    <property type="match status" value="1"/>
</dbReference>
<dbReference type="STRING" id="665079.A0A0K0PT03"/>
<keyword evidence="10" id="KW-0496">Mitochondrion</keyword>
<dbReference type="EMBL" id="KT283062">
    <property type="protein sequence ID" value="AKQ53332.1"/>
    <property type="molecule type" value="Genomic_DNA"/>
</dbReference>
<dbReference type="InterPro" id="IPR043502">
    <property type="entry name" value="DNA/RNA_pol_sf"/>
</dbReference>